<dbReference type="PATRIC" id="fig|1007676.4.peg.314"/>
<dbReference type="Proteomes" id="UP000036106">
    <property type="component" value="Chromosome"/>
</dbReference>
<dbReference type="NCBIfam" id="TIGR01760">
    <property type="entry name" value="tape_meas_TP901"/>
    <property type="match status" value="1"/>
</dbReference>
<protein>
    <recommendedName>
        <fullName evidence="3">Phage tail tape measure protein domain-containing protein</fullName>
    </recommendedName>
</protein>
<dbReference type="PANTHER" id="PTHR37813">
    <property type="entry name" value="FELS-2 PROPHAGE PROTEIN"/>
    <property type="match status" value="1"/>
</dbReference>
<evidence type="ECO:0000256" key="2">
    <source>
        <dbReference type="SAM" id="Coils"/>
    </source>
</evidence>
<organism evidence="4 5">
    <name type="scientific">Companilactobacillus ginsenosidimutans</name>
    <dbReference type="NCBI Taxonomy" id="1007676"/>
    <lineage>
        <taxon>Bacteria</taxon>
        <taxon>Bacillati</taxon>
        <taxon>Bacillota</taxon>
        <taxon>Bacilli</taxon>
        <taxon>Lactobacillales</taxon>
        <taxon>Lactobacillaceae</taxon>
        <taxon>Companilactobacillus</taxon>
    </lineage>
</organism>
<dbReference type="InterPro" id="IPR010090">
    <property type="entry name" value="Phage_tape_meas"/>
</dbReference>
<keyword evidence="1" id="KW-1188">Viral release from host cell</keyword>
<proteinExistence type="predicted"/>
<evidence type="ECO:0000259" key="3">
    <source>
        <dbReference type="Pfam" id="PF10145"/>
    </source>
</evidence>
<dbReference type="Gene3D" id="1.10.287.1490">
    <property type="match status" value="1"/>
</dbReference>
<dbReference type="STRING" id="1007676.ABM34_01495"/>
<dbReference type="CDD" id="cd13402">
    <property type="entry name" value="LT_TF-like"/>
    <property type="match status" value="1"/>
</dbReference>
<evidence type="ECO:0000313" key="5">
    <source>
        <dbReference type="Proteomes" id="UP000036106"/>
    </source>
</evidence>
<dbReference type="PANTHER" id="PTHR37813:SF1">
    <property type="entry name" value="FELS-2 PROPHAGE PROTEIN"/>
    <property type="match status" value="1"/>
</dbReference>
<dbReference type="OrthoDB" id="2137849at2"/>
<dbReference type="RefSeq" id="WP_048702642.1">
    <property type="nucleotide sequence ID" value="NZ_CP012034.1"/>
</dbReference>
<dbReference type="EMBL" id="CP012034">
    <property type="protein sequence ID" value="AKP66352.1"/>
    <property type="molecule type" value="Genomic_DNA"/>
</dbReference>
<dbReference type="KEGG" id="lgn:ABM34_01495"/>
<gene>
    <name evidence="4" type="ORF">ABM34_01495</name>
</gene>
<evidence type="ECO:0000313" key="4">
    <source>
        <dbReference type="EMBL" id="AKP66352.1"/>
    </source>
</evidence>
<feature type="coiled-coil region" evidence="2">
    <location>
        <begin position="57"/>
        <end position="119"/>
    </location>
</feature>
<evidence type="ECO:0000256" key="1">
    <source>
        <dbReference type="ARBA" id="ARBA00022612"/>
    </source>
</evidence>
<keyword evidence="5" id="KW-1185">Reference proteome</keyword>
<name>A0A0H4QEI8_9LACO</name>
<accession>A0A0H4QEI8</accession>
<sequence length="1671" mass="181646">MAKDMQLNTGIHIDTIQSEGSIKSLKDQVRALTSEWKANEAVLRANGDYQNAYKSKVDGLNRSIEGQKNYINRLKDEMKLLDTSTSEGSKKYSDLASKINNATRQMSNMSQQQERAKNVLDLYNQGIMKQKDALERTKSVTDSLIEKYKAEGQSIKANSTEREALKKRITELNSLYEKESKQLQNVKKYSGSTSKEFSQQQTRVNELGAEIGRSNSRYRELGTQLGIAGTHFVGFRENVGKSKQVLSMTRDSIKKTASHLKNLALTATLAGTALGAALASGARNATELQNTTKVTSNLLVTGGEKVSEVTRNVAEMQKDGQQYALKYGKSQNEIALGYQDLVKRGYDSKQALGAMRSELQASVASGDDFADVVKVSSQTLEAFGMRTDSTKGMIKNTKTAVNDLAYAADMTATNFSDLGIGMSYVGSTAHQAGFSLAETSSAMGILSNNGLEADKAGTGLRKAINSLISPTKGASDALGQMGLSTKDFVGQDGKLKSMTDIFGLLNEHTQGMSKQSKVDLFHSIFGTTGQQAGLILADNAKQLGELNKKVEESSKNNYVAKLAEKNSKTGKVALNRLKQAFDSITMTIASNALPAITQIGDKLAKGAGSKEFEKDIQGIGKTVGHLTDNVAAFFGYLGQHHEDVQGIVTSTGKIVGYLAKGAWNTFAGTLKVIGGAFGLVSSNGKKAKDPLHVMNEFVTNLAKHKNAVEVIGGSIAAIWAVNKMSNFALKLNEITGLFSKLSGSLKKSDLPIEASNLADNTATSFNNKLSTKLSSSQMGSNIMAMGKSTMGKFALGMSAVEVGFDVVKAINAKNPKERIQSTGGAIGTALGTGIGAVLGGPAGAMIGSQLGDQIGKHAAPSISNLLKNGTFYDSKSLEYMKQQRENAKENLDNTNKKADFGNLLENHFDQKKADADAAKNFEKQKAIFDKWDKKIKDYKSGKSKSSKTSTKEAIENVATTHVSKKDIKNVKDMVPAIKKYETALSGLKKFLKKNNPNKELTAISKNIKGSTKNWDKLAKPINNIGKAFKTLASFSKSMNKKDAFAALNKDLPKLESTVKKSKLDDYLNKMSKNLKKNKLAEQIKDLDKSIKKSIPSWTKFEKPINKVGKAFNTLNKFLKSYGKSNPFRKLEKDFTSLTKTLNKTNIGTVLKKQIDTANKATKKNTFASNFNKSTKSIEKSLKSFDRTFQKSWNNVWKSANSNLKNRMSTIVKTFNSDTNKLKSREKNFTNSFMSEWKSWLNKVVNSFKGGFNQLPGIASKQMSKVIDQINKGIGGINTVIKDFGGKSLSLARYATGTSGTPGGLAVVGEEGFELAHDKEHGIYPVGLGGEEVRYLSPDTSIMPHGMSQQFLSMVNSLPHHANGKGDATGDMMSYLLDHLDEIKKDPMPLLKKSFFDKAKFSGSQFNVNFGNALSNGFLKSISGPFKKQLENLDFSMGGNYDPKMIMAAAAMMKVSPSASFIKMLQAVIQSESGGRNIVQQIHDVNSGGNEARGILQYTPPTFNYYAVKGHHNIMNPFDQLLAFFNNSAWQSSIGPTSIWGVSKIDWLHSGPQGHRRMANGGFVPSETKAIVGEAGPEVVIPLNRKQRALDLMVKANQYMNGGQSTPNTENQNNELNDTMQSQLMATQEQNSLLKNILSAIVSSNGNGGSGMDSFLQQMAGSKRMHDFQAGY</sequence>
<keyword evidence="2" id="KW-0175">Coiled coil</keyword>
<reference evidence="5" key="1">
    <citation type="submission" date="2015-07" db="EMBL/GenBank/DDBJ databases">
        <title>Lactobacillus ginsenosidimutans/EMML 3141/ whole genome sequencing.</title>
        <authorList>
            <person name="Kim M.K."/>
            <person name="Im W.-T."/>
            <person name="Srinivasan S."/>
            <person name="Lee J.-J."/>
        </authorList>
    </citation>
    <scope>NUCLEOTIDE SEQUENCE [LARGE SCALE GENOMIC DNA]</scope>
    <source>
        <strain evidence="5">EMML 3041</strain>
    </source>
</reference>
<feature type="domain" description="Phage tail tape measure protein" evidence="3">
    <location>
        <begin position="322"/>
        <end position="526"/>
    </location>
</feature>
<dbReference type="Pfam" id="PF10145">
    <property type="entry name" value="PhageMin_Tail"/>
    <property type="match status" value="1"/>
</dbReference>